<keyword evidence="3" id="KW-1185">Reference proteome</keyword>
<dbReference type="Proteomes" id="UP000451471">
    <property type="component" value="Unassembled WGS sequence"/>
</dbReference>
<dbReference type="PANTHER" id="PTHR36930:SF1">
    <property type="entry name" value="MOSC DOMAIN-CONTAINING PROTEIN"/>
    <property type="match status" value="1"/>
</dbReference>
<proteinExistence type="predicted"/>
<dbReference type="Pfam" id="PF03473">
    <property type="entry name" value="MOSC"/>
    <property type="match status" value="1"/>
</dbReference>
<dbReference type="InterPro" id="IPR011037">
    <property type="entry name" value="Pyrv_Knase-like_insert_dom_sf"/>
</dbReference>
<reference evidence="2 3" key="1">
    <citation type="submission" date="2019-12" db="EMBL/GenBank/DDBJ databases">
        <title>Halocatena pleomorpha gen. nov. sp. nov., an extremely halophilic archaeon of family Halobacteriaceae isolated from saltpan soil.</title>
        <authorList>
            <person name="Pal Y."/>
            <person name="Verma A."/>
            <person name="Krishnamurthi S."/>
            <person name="Kumar P."/>
        </authorList>
    </citation>
    <scope>NUCLEOTIDE SEQUENCE [LARGE SCALE GENOMIC DNA]</scope>
    <source>
        <strain evidence="2 3">JCM 16495</strain>
    </source>
</reference>
<organism evidence="2 3">
    <name type="scientific">Halomarina oriensis</name>
    <dbReference type="NCBI Taxonomy" id="671145"/>
    <lineage>
        <taxon>Archaea</taxon>
        <taxon>Methanobacteriati</taxon>
        <taxon>Methanobacteriota</taxon>
        <taxon>Stenosarchaea group</taxon>
        <taxon>Halobacteria</taxon>
        <taxon>Halobacteriales</taxon>
        <taxon>Natronomonadaceae</taxon>
        <taxon>Halomarina</taxon>
    </lineage>
</organism>
<evidence type="ECO:0000313" key="2">
    <source>
        <dbReference type="EMBL" id="MWG35744.1"/>
    </source>
</evidence>
<gene>
    <name evidence="2" type="ORF">GQS65_14835</name>
</gene>
<feature type="domain" description="MOSC" evidence="1">
    <location>
        <begin position="28"/>
        <end position="167"/>
    </location>
</feature>
<name>A0A6B0GLZ3_9EURY</name>
<evidence type="ECO:0000313" key="3">
    <source>
        <dbReference type="Proteomes" id="UP000451471"/>
    </source>
</evidence>
<comment type="caution">
    <text evidence="2">The sequence shown here is derived from an EMBL/GenBank/DDBJ whole genome shotgun (WGS) entry which is preliminary data.</text>
</comment>
<dbReference type="InterPro" id="IPR005302">
    <property type="entry name" value="MoCF_Sase_C"/>
</dbReference>
<dbReference type="RefSeq" id="WP_158205415.1">
    <property type="nucleotide sequence ID" value="NZ_WSZK01000026.1"/>
</dbReference>
<dbReference type="Gene3D" id="2.40.33.20">
    <property type="entry name" value="PK beta-barrel domain-like"/>
    <property type="match status" value="1"/>
</dbReference>
<dbReference type="EMBL" id="WSZK01000026">
    <property type="protein sequence ID" value="MWG35744.1"/>
    <property type="molecule type" value="Genomic_DNA"/>
</dbReference>
<evidence type="ECO:0000259" key="1">
    <source>
        <dbReference type="PROSITE" id="PS51340"/>
    </source>
</evidence>
<protein>
    <submittedName>
        <fullName evidence="2">MOSC domain-containing protein</fullName>
    </submittedName>
</protein>
<dbReference type="GO" id="GO:0030170">
    <property type="term" value="F:pyridoxal phosphate binding"/>
    <property type="evidence" value="ECO:0007669"/>
    <property type="project" value="InterPro"/>
</dbReference>
<dbReference type="SUPFAM" id="SSF50800">
    <property type="entry name" value="PK beta-barrel domain-like"/>
    <property type="match status" value="1"/>
</dbReference>
<dbReference type="PROSITE" id="PS51340">
    <property type="entry name" value="MOSC"/>
    <property type="match status" value="1"/>
</dbReference>
<dbReference type="InterPro" id="IPR052716">
    <property type="entry name" value="MOSC_domain"/>
</dbReference>
<sequence length="167" mass="17953">MEEHETAADAARSSGRVVAIHVAPESAAPVEPRDRVEAVADRGLRGDRYFAEAGTFSQSASETPKHLTLIEHEALVAVEDDYDVAVAPGEHRRNVTVEGVALNHLVGERFRVGDAVCEGVELCEPCSYLERSLEKRGIREALVHRGGLRARVVESGEIATGDGVTSV</sequence>
<dbReference type="GO" id="GO:0030151">
    <property type="term" value="F:molybdenum ion binding"/>
    <property type="evidence" value="ECO:0007669"/>
    <property type="project" value="InterPro"/>
</dbReference>
<dbReference type="GO" id="GO:0003824">
    <property type="term" value="F:catalytic activity"/>
    <property type="evidence" value="ECO:0007669"/>
    <property type="project" value="InterPro"/>
</dbReference>
<accession>A0A6B0GLZ3</accession>
<dbReference type="PANTHER" id="PTHR36930">
    <property type="entry name" value="METAL-SULFUR CLUSTER BIOSYNTHESIS PROTEINS YUAD-RELATED"/>
    <property type="match status" value="1"/>
</dbReference>
<dbReference type="OrthoDB" id="68158at2157"/>
<dbReference type="AlphaFoldDB" id="A0A6B0GLZ3"/>